<evidence type="ECO:0000313" key="1">
    <source>
        <dbReference type="EMBL" id="NLJ19387.1"/>
    </source>
</evidence>
<dbReference type="AlphaFoldDB" id="A0A7X8C5S2"/>
<dbReference type="RefSeq" id="WP_276649897.1">
    <property type="nucleotide sequence ID" value="NZ_JAAYSM010000395.1"/>
</dbReference>
<protein>
    <recommendedName>
        <fullName evidence="3">Endonuclease/exonuclease/phosphatase family protein</fullName>
    </recommendedName>
</protein>
<evidence type="ECO:0008006" key="3">
    <source>
        <dbReference type="Google" id="ProtNLM"/>
    </source>
</evidence>
<dbReference type="InterPro" id="IPR036691">
    <property type="entry name" value="Endo/exonu/phosph_ase_sf"/>
</dbReference>
<dbReference type="SUPFAM" id="SSF56219">
    <property type="entry name" value="DNase I-like"/>
    <property type="match status" value="1"/>
</dbReference>
<evidence type="ECO:0000313" key="2">
    <source>
        <dbReference type="Proteomes" id="UP000541058"/>
    </source>
</evidence>
<proteinExistence type="predicted"/>
<name>A0A7X8C5S2_9LACT</name>
<reference evidence="1 2" key="1">
    <citation type="journal article" date="2020" name="Biotechnol. Biofuels">
        <title>New insights from the biogas microbiome by comprehensive genome-resolved metagenomics of nearly 1600 species originating from multiple anaerobic digesters.</title>
        <authorList>
            <person name="Campanaro S."/>
            <person name="Treu L."/>
            <person name="Rodriguez-R L.M."/>
            <person name="Kovalovszki A."/>
            <person name="Ziels R.M."/>
            <person name="Maus I."/>
            <person name="Zhu X."/>
            <person name="Kougias P.G."/>
            <person name="Basile A."/>
            <person name="Luo G."/>
            <person name="Schluter A."/>
            <person name="Konstantinidis K.T."/>
            <person name="Angelidaki I."/>
        </authorList>
    </citation>
    <scope>NUCLEOTIDE SEQUENCE [LARGE SCALE GENOMIC DNA]</scope>
    <source>
        <strain evidence="1">AS23ysBPME_34</strain>
    </source>
</reference>
<dbReference type="EMBL" id="JAAYSM010000395">
    <property type="protein sequence ID" value="NLJ19387.1"/>
    <property type="molecule type" value="Genomic_DNA"/>
</dbReference>
<organism evidence="1 2">
    <name type="scientific">Globicatella sulfidifaciens</name>
    <dbReference type="NCBI Taxonomy" id="136093"/>
    <lineage>
        <taxon>Bacteria</taxon>
        <taxon>Bacillati</taxon>
        <taxon>Bacillota</taxon>
        <taxon>Bacilli</taxon>
        <taxon>Lactobacillales</taxon>
        <taxon>Aerococcaceae</taxon>
        <taxon>Globicatella</taxon>
    </lineage>
</organism>
<comment type="caution">
    <text evidence="1">The sequence shown here is derived from an EMBL/GenBank/DDBJ whole genome shotgun (WGS) entry which is preliminary data.</text>
</comment>
<accession>A0A7X8C5S2</accession>
<dbReference type="Proteomes" id="UP000541058">
    <property type="component" value="Unassembled WGS sequence"/>
</dbReference>
<dbReference type="Gene3D" id="3.60.10.10">
    <property type="entry name" value="Endonuclease/exonuclease/phosphatase"/>
    <property type="match status" value="1"/>
</dbReference>
<sequence>MQDKMEIFEWNINQRGGGKIKMPDFIAKVIAQKKSRIIILTEFVKGEGYEELKTRLEQAGYKIYHNEVSSQGNNEVLIAVKLDEHLSIESKPVEKMNTQQKILPNFLQLNAIYCQKELIVIGVRIRVLPTYEKRGRVFFTEVKNEIKLVFEYLEKKTFTEADIKKKILNISRDGWKQLMVRFKELQIEALKEHMDSINDNILCSGDFNYKSKQLEEVVNWTDYEIITPTEGFSFAFGGGGLNNTSIDHIITKGLYAKDANYDWKFMKMDEIYKGLSEEDNKSHLKGNPDHAILTADIIIENEKISKVTKVVREKIYAENLIE</sequence>
<gene>
    <name evidence="1" type="ORF">GX355_11080</name>
</gene>